<evidence type="ECO:0000313" key="1">
    <source>
        <dbReference type="EMBL" id="PIT94985.1"/>
    </source>
</evidence>
<name>A0A2M6WQA7_9BACT</name>
<dbReference type="InterPro" id="IPR014942">
    <property type="entry name" value="AbiEii"/>
</dbReference>
<reference evidence="2" key="1">
    <citation type="submission" date="2017-09" db="EMBL/GenBank/DDBJ databases">
        <title>Depth-based differentiation of microbial function through sediment-hosted aquifers and enrichment of novel symbionts in the deep terrestrial subsurface.</title>
        <authorList>
            <person name="Probst A.J."/>
            <person name="Ladd B."/>
            <person name="Jarett J.K."/>
            <person name="Geller-Mcgrath D.E."/>
            <person name="Sieber C.M.K."/>
            <person name="Emerson J.B."/>
            <person name="Anantharaman K."/>
            <person name="Thomas B.C."/>
            <person name="Malmstrom R."/>
            <person name="Stieglmeier M."/>
            <person name="Klingl A."/>
            <person name="Woyke T."/>
            <person name="Ryan C.M."/>
            <person name="Banfield J.F."/>
        </authorList>
    </citation>
    <scope>NUCLEOTIDE SEQUENCE [LARGE SCALE GENOMIC DNA]</scope>
</reference>
<dbReference type="EMBL" id="PFAO01000054">
    <property type="protein sequence ID" value="PIT94985.1"/>
    <property type="molecule type" value="Genomic_DNA"/>
</dbReference>
<comment type="caution">
    <text evidence="1">The sequence shown here is derived from an EMBL/GenBank/DDBJ whole genome shotgun (WGS) entry which is preliminary data.</text>
</comment>
<protein>
    <recommendedName>
        <fullName evidence="3">Nucleotidyl transferase AbiEii/AbiGii toxin family protein</fullName>
    </recommendedName>
</protein>
<evidence type="ECO:0000313" key="2">
    <source>
        <dbReference type="Proteomes" id="UP000228964"/>
    </source>
</evidence>
<dbReference type="Pfam" id="PF08843">
    <property type="entry name" value="AbiEii"/>
    <property type="match status" value="1"/>
</dbReference>
<dbReference type="AlphaFoldDB" id="A0A2M6WQA7"/>
<proteinExistence type="predicted"/>
<organism evidence="1 2">
    <name type="scientific">Candidatus Falkowbacteria bacterium CG10_big_fil_rev_8_21_14_0_10_38_22</name>
    <dbReference type="NCBI Taxonomy" id="1974564"/>
    <lineage>
        <taxon>Bacteria</taxon>
        <taxon>Candidatus Falkowiibacteriota</taxon>
    </lineage>
</organism>
<evidence type="ECO:0008006" key="3">
    <source>
        <dbReference type="Google" id="ProtNLM"/>
    </source>
</evidence>
<gene>
    <name evidence="1" type="ORF">COT96_02230</name>
</gene>
<accession>A0A2M6WQA7</accession>
<dbReference type="Proteomes" id="UP000228964">
    <property type="component" value="Unassembled WGS sequence"/>
</dbReference>
<sequence>MFKESISQEMSLVLKKISQSDLVEKFYLAGGTALAIQLGHRESIDLDWFCQTDFSNQEIKAVLSVLGNFQVTSESAGTINGILDQVRVSFLRYPYKLIFPLLDFEKIKMADERDIAAMKVDATSSRGSKKDFIDIFFLLKRYSLEEIIGFFEKKYAEINYNKLHILKSLVYFNDADDEPAPIMLQEVDWEEVKKNIKEKVNEWLVAGQK</sequence>